<feature type="transmembrane region" description="Helical" evidence="2">
    <location>
        <begin position="419"/>
        <end position="436"/>
    </location>
</feature>
<keyword evidence="1" id="KW-0175">Coiled coil</keyword>
<proteinExistence type="predicted"/>
<evidence type="ECO:0000256" key="1">
    <source>
        <dbReference type="SAM" id="Coils"/>
    </source>
</evidence>
<keyword evidence="4" id="KW-1185">Reference proteome</keyword>
<keyword evidence="2" id="KW-0812">Transmembrane</keyword>
<name>A0ABP8UKH8_9ACTN</name>
<reference evidence="4" key="1">
    <citation type="journal article" date="2019" name="Int. J. Syst. Evol. Microbiol.">
        <title>The Global Catalogue of Microorganisms (GCM) 10K type strain sequencing project: providing services to taxonomists for standard genome sequencing and annotation.</title>
        <authorList>
            <consortium name="The Broad Institute Genomics Platform"/>
            <consortium name="The Broad Institute Genome Sequencing Center for Infectious Disease"/>
            <person name="Wu L."/>
            <person name="Ma J."/>
        </authorList>
    </citation>
    <scope>NUCLEOTIDE SEQUENCE [LARGE SCALE GENOMIC DNA]</scope>
    <source>
        <strain evidence="4">JCM 17939</strain>
    </source>
</reference>
<keyword evidence="2" id="KW-1133">Transmembrane helix</keyword>
<feature type="coiled-coil region" evidence="1">
    <location>
        <begin position="26"/>
        <end position="53"/>
    </location>
</feature>
<dbReference type="EMBL" id="BAABHK010000013">
    <property type="protein sequence ID" value="GAA4633995.1"/>
    <property type="molecule type" value="Genomic_DNA"/>
</dbReference>
<gene>
    <name evidence="3" type="ORF">GCM10023196_073780</name>
</gene>
<accession>A0ABP8UKH8</accession>
<sequence length="516" mass="56393">MSSDWWTDYRQSRQIRELQREVEATRDRGEKDARRLQSKLTELESAVDQRLDRLTDSFNAFVELSELRRELAAFEQEAQVRSVTRRLLVRLAEGGADLPPLEMDECPGYWLAPAVKALSALARGDEVAADEYAAVASERDEDRTALFLTLALVAAEAHTLAAPWLARALPPLDLTVTRIQRQLWTTCASGLFGEPGRAHVERRLAELVDGLSAETAAAERDSWREAANFAVREEDRPWLPRTLRKVTSLADPPVSAVRLALLRARAEEAVGALDAGEDLTGAALPEDLGSVLNALVDEGSPRERPLIDRAWELRQIIENDAERPEPWDAPAGNTLELLRRDMFESERRALRAVATRAGGRWLRAAAEDLADKASLRPPERVRVRVNDHFAWVGPKGLESRAEVEAEMDAGGVMSPLPEWGGLAVAVLGVTVLVLAVSTGLTSLAIVSGGAAAGGALVCVKRRTDRRRADSAAAREKAALAVEAGRIAEALREHGSRHETLATSAAKDRDAILTIVD</sequence>
<protein>
    <submittedName>
        <fullName evidence="3">Uncharacterized protein</fullName>
    </submittedName>
</protein>
<evidence type="ECO:0000256" key="2">
    <source>
        <dbReference type="SAM" id="Phobius"/>
    </source>
</evidence>
<comment type="caution">
    <text evidence="3">The sequence shown here is derived from an EMBL/GenBank/DDBJ whole genome shotgun (WGS) entry which is preliminary data.</text>
</comment>
<evidence type="ECO:0000313" key="4">
    <source>
        <dbReference type="Proteomes" id="UP001501442"/>
    </source>
</evidence>
<dbReference type="RefSeq" id="WP_345436989.1">
    <property type="nucleotide sequence ID" value="NZ_BAABHK010000013.1"/>
</dbReference>
<dbReference type="Proteomes" id="UP001501442">
    <property type="component" value="Unassembled WGS sequence"/>
</dbReference>
<evidence type="ECO:0000313" key="3">
    <source>
        <dbReference type="EMBL" id="GAA4633995.1"/>
    </source>
</evidence>
<organism evidence="3 4">
    <name type="scientific">Actinoallomurus vinaceus</name>
    <dbReference type="NCBI Taxonomy" id="1080074"/>
    <lineage>
        <taxon>Bacteria</taxon>
        <taxon>Bacillati</taxon>
        <taxon>Actinomycetota</taxon>
        <taxon>Actinomycetes</taxon>
        <taxon>Streptosporangiales</taxon>
        <taxon>Thermomonosporaceae</taxon>
        <taxon>Actinoallomurus</taxon>
    </lineage>
</organism>
<keyword evidence="2" id="KW-0472">Membrane</keyword>